<dbReference type="AlphaFoldDB" id="A0A811M735"/>
<dbReference type="PANTHER" id="PTHR43139:SF37">
    <property type="entry name" value="ALPHA_BETA-HYDROLASES SUPERFAMILY PROTEIN"/>
    <property type="match status" value="1"/>
</dbReference>
<accession>A0A811M735</accession>
<dbReference type="InterPro" id="IPR052370">
    <property type="entry name" value="Meta-cleavage_hydrolase"/>
</dbReference>
<dbReference type="Proteomes" id="UP000604825">
    <property type="component" value="Unassembled WGS sequence"/>
</dbReference>
<dbReference type="OrthoDB" id="6431331at2759"/>
<gene>
    <name evidence="2" type="ORF">NCGR_LOCUS632</name>
</gene>
<reference evidence="2" key="1">
    <citation type="submission" date="2020-10" db="EMBL/GenBank/DDBJ databases">
        <authorList>
            <person name="Han B."/>
            <person name="Lu T."/>
            <person name="Zhao Q."/>
            <person name="Huang X."/>
            <person name="Zhao Y."/>
        </authorList>
    </citation>
    <scope>NUCLEOTIDE SEQUENCE</scope>
</reference>
<dbReference type="Pfam" id="PF00561">
    <property type="entry name" value="Abhydrolase_1"/>
    <property type="match status" value="1"/>
</dbReference>
<dbReference type="SUPFAM" id="SSF53474">
    <property type="entry name" value="alpha/beta-Hydrolases"/>
    <property type="match status" value="1"/>
</dbReference>
<name>A0A811M735_9POAL</name>
<sequence length="231" mass="25398">MVKHADLPGKTASRIRDAALSLHLLARLRLRLRPVLLRLHDGGGATTLRVWCPATPSSKPPPLLLRGFGGDAKWTWARNLPRLSRHFHVYAPDLVFFGAQSRSASPLRSVAFQARCAAEAMRLLAVPRYDVAGISYGGFVAYRMAIAEASDAVGRLVIMTTGVAATPGEMRAMAAREDRTVDEALPPDTAEGLRFLVRRSMHRPPPWMPGFVLEDFIQVSTPSRSVFFLSL</sequence>
<comment type="caution">
    <text evidence="2">The sequence shown here is derived from an EMBL/GenBank/DDBJ whole genome shotgun (WGS) entry which is preliminary data.</text>
</comment>
<keyword evidence="3" id="KW-1185">Reference proteome</keyword>
<evidence type="ECO:0000313" key="2">
    <source>
        <dbReference type="EMBL" id="CAD6202343.1"/>
    </source>
</evidence>
<dbReference type="PANTHER" id="PTHR43139">
    <property type="entry name" value="SI:DKEY-122A22.2"/>
    <property type="match status" value="1"/>
</dbReference>
<feature type="domain" description="AB hydrolase-1" evidence="1">
    <location>
        <begin position="63"/>
        <end position="218"/>
    </location>
</feature>
<evidence type="ECO:0000259" key="1">
    <source>
        <dbReference type="Pfam" id="PF00561"/>
    </source>
</evidence>
<dbReference type="Gene3D" id="3.40.50.1820">
    <property type="entry name" value="alpha/beta hydrolase"/>
    <property type="match status" value="1"/>
</dbReference>
<organism evidence="2 3">
    <name type="scientific">Miscanthus lutarioriparius</name>
    <dbReference type="NCBI Taxonomy" id="422564"/>
    <lineage>
        <taxon>Eukaryota</taxon>
        <taxon>Viridiplantae</taxon>
        <taxon>Streptophyta</taxon>
        <taxon>Embryophyta</taxon>
        <taxon>Tracheophyta</taxon>
        <taxon>Spermatophyta</taxon>
        <taxon>Magnoliopsida</taxon>
        <taxon>Liliopsida</taxon>
        <taxon>Poales</taxon>
        <taxon>Poaceae</taxon>
        <taxon>PACMAD clade</taxon>
        <taxon>Panicoideae</taxon>
        <taxon>Andropogonodae</taxon>
        <taxon>Andropogoneae</taxon>
        <taxon>Saccharinae</taxon>
        <taxon>Miscanthus</taxon>
    </lineage>
</organism>
<dbReference type="EMBL" id="CAJGYO010000001">
    <property type="protein sequence ID" value="CAD6202343.1"/>
    <property type="molecule type" value="Genomic_DNA"/>
</dbReference>
<proteinExistence type="predicted"/>
<evidence type="ECO:0000313" key="3">
    <source>
        <dbReference type="Proteomes" id="UP000604825"/>
    </source>
</evidence>
<dbReference type="InterPro" id="IPR000073">
    <property type="entry name" value="AB_hydrolase_1"/>
</dbReference>
<dbReference type="InterPro" id="IPR029058">
    <property type="entry name" value="AB_hydrolase_fold"/>
</dbReference>
<protein>
    <recommendedName>
        <fullName evidence="1">AB hydrolase-1 domain-containing protein</fullName>
    </recommendedName>
</protein>